<protein>
    <submittedName>
        <fullName evidence="1">Uncharacterized protein</fullName>
    </submittedName>
</protein>
<organism evidence="1 2">
    <name type="scientific">Pistacia atlantica</name>
    <dbReference type="NCBI Taxonomy" id="434234"/>
    <lineage>
        <taxon>Eukaryota</taxon>
        <taxon>Viridiplantae</taxon>
        <taxon>Streptophyta</taxon>
        <taxon>Embryophyta</taxon>
        <taxon>Tracheophyta</taxon>
        <taxon>Spermatophyta</taxon>
        <taxon>Magnoliopsida</taxon>
        <taxon>eudicotyledons</taxon>
        <taxon>Gunneridae</taxon>
        <taxon>Pentapetalae</taxon>
        <taxon>rosids</taxon>
        <taxon>malvids</taxon>
        <taxon>Sapindales</taxon>
        <taxon>Anacardiaceae</taxon>
        <taxon>Pistacia</taxon>
    </lineage>
</organism>
<proteinExistence type="predicted"/>
<sequence length="58" mass="6549">MENFNQNIKALSMNLTLEEMAELESIASVDVVKGDRDMYSYATYKNSETPPLSSWKAS</sequence>
<comment type="caution">
    <text evidence="1">The sequence shown here is derived from an EMBL/GenBank/DDBJ whole genome shotgun (WGS) entry which is preliminary data.</text>
</comment>
<name>A0ACC0ZZ41_9ROSI</name>
<dbReference type="Proteomes" id="UP001164250">
    <property type="component" value="Chromosome 13"/>
</dbReference>
<accession>A0ACC0ZZ41</accession>
<reference evidence="2" key="1">
    <citation type="journal article" date="2023" name="G3 (Bethesda)">
        <title>Genome assembly and association tests identify interacting loci associated with vigor, precocity, and sex in interspecific pistachio rootstocks.</title>
        <authorList>
            <person name="Palmer W."/>
            <person name="Jacygrad E."/>
            <person name="Sagayaradj S."/>
            <person name="Cavanaugh K."/>
            <person name="Han R."/>
            <person name="Bertier L."/>
            <person name="Beede B."/>
            <person name="Kafkas S."/>
            <person name="Golino D."/>
            <person name="Preece J."/>
            <person name="Michelmore R."/>
        </authorList>
    </citation>
    <scope>NUCLEOTIDE SEQUENCE [LARGE SCALE GENOMIC DNA]</scope>
</reference>
<gene>
    <name evidence="1" type="ORF">Patl1_24188</name>
</gene>
<evidence type="ECO:0000313" key="2">
    <source>
        <dbReference type="Proteomes" id="UP001164250"/>
    </source>
</evidence>
<keyword evidence="2" id="KW-1185">Reference proteome</keyword>
<dbReference type="EMBL" id="CM047909">
    <property type="protein sequence ID" value="KAJ0079229.1"/>
    <property type="molecule type" value="Genomic_DNA"/>
</dbReference>
<evidence type="ECO:0000313" key="1">
    <source>
        <dbReference type="EMBL" id="KAJ0079229.1"/>
    </source>
</evidence>